<dbReference type="PANTHER" id="PTHR33744:SF1">
    <property type="entry name" value="DNA-BINDING TRANSCRIPTIONAL ACTIVATOR ADER"/>
    <property type="match status" value="1"/>
</dbReference>
<sequence>MTQMADSGLAESFGALPAELADLLRPEIAALSDEIVSEIGRCVPEFAPFGEGPAKDQVAAAVARGLRQFIDRIADPGLPAEVGVALYRALGRSEFVSGRSLDGLQGAFRVGARVAWRCYAQTGKRAGLPPDTMYMLAETVFAFIEEAGAHAVGGYSDLRAQLAGEVERKRRRLLELLVADPPVASQARIAELAAEARWHLPERVACAALDEPWRTAHLVSPAVDSGILMDLDRPDPYLVVPDPEAPGRSEQLLRAFGEARLSIGPAVAIGEAPLSLRMARQGLVLAGRGVFDGYPVRCEEHLPTFVFLQDERVMRLLAERSMAPFARFSRLNRARLSETLYAWLRVEGKIVDVAELLHLHPQTVRYRMRQIEEMFGTRLHDPDWRFEMEMGLRVRDLLTEE</sequence>
<comment type="caution">
    <text evidence="3">The sequence shown here is derived from an EMBL/GenBank/DDBJ whole genome shotgun (WGS) entry which is preliminary data.</text>
</comment>
<feature type="domain" description="PucR-like N-terminal" evidence="2">
    <location>
        <begin position="13"/>
        <end position="178"/>
    </location>
</feature>
<dbReference type="PANTHER" id="PTHR33744">
    <property type="entry name" value="CARBOHYDRATE DIACID REGULATOR"/>
    <property type="match status" value="1"/>
</dbReference>
<feature type="domain" description="PucR C-terminal helix-turn-helix" evidence="1">
    <location>
        <begin position="336"/>
        <end position="394"/>
    </location>
</feature>
<dbReference type="InterPro" id="IPR042070">
    <property type="entry name" value="PucR_C-HTH_sf"/>
</dbReference>
<evidence type="ECO:0000259" key="2">
    <source>
        <dbReference type="Pfam" id="PF25906"/>
    </source>
</evidence>
<name>A0ABP6QG79_9ACTN</name>
<dbReference type="Proteomes" id="UP001501237">
    <property type="component" value="Unassembled WGS sequence"/>
</dbReference>
<keyword evidence="4" id="KW-1185">Reference proteome</keyword>
<reference evidence="4" key="1">
    <citation type="journal article" date="2019" name="Int. J. Syst. Evol. Microbiol.">
        <title>The Global Catalogue of Microorganisms (GCM) 10K type strain sequencing project: providing services to taxonomists for standard genome sequencing and annotation.</title>
        <authorList>
            <consortium name="The Broad Institute Genomics Platform"/>
            <consortium name="The Broad Institute Genome Sequencing Center for Infectious Disease"/>
            <person name="Wu L."/>
            <person name="Ma J."/>
        </authorList>
    </citation>
    <scope>NUCLEOTIDE SEQUENCE [LARGE SCALE GENOMIC DNA]</scope>
    <source>
        <strain evidence="4">JCM 9377</strain>
    </source>
</reference>
<proteinExistence type="predicted"/>
<evidence type="ECO:0000313" key="3">
    <source>
        <dbReference type="EMBL" id="GAA3214955.1"/>
    </source>
</evidence>
<dbReference type="Pfam" id="PF25906">
    <property type="entry name" value="PucR-like_N"/>
    <property type="match status" value="1"/>
</dbReference>
<organism evidence="3 4">
    <name type="scientific">Actinocorallia longicatena</name>
    <dbReference type="NCBI Taxonomy" id="111803"/>
    <lineage>
        <taxon>Bacteria</taxon>
        <taxon>Bacillati</taxon>
        <taxon>Actinomycetota</taxon>
        <taxon>Actinomycetes</taxon>
        <taxon>Streptosporangiales</taxon>
        <taxon>Thermomonosporaceae</taxon>
        <taxon>Actinocorallia</taxon>
    </lineage>
</organism>
<dbReference type="RefSeq" id="WP_344829417.1">
    <property type="nucleotide sequence ID" value="NZ_BAAAUV010000008.1"/>
</dbReference>
<dbReference type="Gene3D" id="1.10.10.2840">
    <property type="entry name" value="PucR C-terminal helix-turn-helix domain"/>
    <property type="match status" value="1"/>
</dbReference>
<evidence type="ECO:0000259" key="1">
    <source>
        <dbReference type="Pfam" id="PF13556"/>
    </source>
</evidence>
<dbReference type="InterPro" id="IPR025736">
    <property type="entry name" value="PucR_C-HTH_dom"/>
</dbReference>
<protein>
    <submittedName>
        <fullName evidence="3">PucR family transcriptional regulator</fullName>
    </submittedName>
</protein>
<accession>A0ABP6QG79</accession>
<gene>
    <name evidence="3" type="ORF">GCM10010468_36060</name>
</gene>
<dbReference type="EMBL" id="BAAAUV010000008">
    <property type="protein sequence ID" value="GAA3214955.1"/>
    <property type="molecule type" value="Genomic_DNA"/>
</dbReference>
<evidence type="ECO:0000313" key="4">
    <source>
        <dbReference type="Proteomes" id="UP001501237"/>
    </source>
</evidence>
<dbReference type="Pfam" id="PF13556">
    <property type="entry name" value="HTH_30"/>
    <property type="match status" value="1"/>
</dbReference>
<dbReference type="InterPro" id="IPR058663">
    <property type="entry name" value="PucR-like_N"/>
</dbReference>
<dbReference type="InterPro" id="IPR051448">
    <property type="entry name" value="CdaR-like_regulators"/>
</dbReference>